<sequence length="207" mass="22928">MNMKRAILNGLDSTKTRLLRLVGDRRGVAALEFAMVAPVLLSLYFVTMEVAQGIEANKKVSRIGSMVADLVTQQQSISRSELEAIMQIGGAILLPYNRSQPDITVTAIKLTDKANPKAIVQWSRRMRNGVFMQGPVKGTETQVPTTLKIRDTFLIEVSASLEYRPVLTWTAENKAAIGLAASFDRIAMDESYFLRPRMTAEIDCSDC</sequence>
<proteinExistence type="predicted"/>
<dbReference type="RefSeq" id="WP_368801743.1">
    <property type="nucleotide sequence ID" value="NZ_JAZHFV010000001.1"/>
</dbReference>
<evidence type="ECO:0000259" key="1">
    <source>
        <dbReference type="Pfam" id="PF07811"/>
    </source>
</evidence>
<evidence type="ECO:0000313" key="2">
    <source>
        <dbReference type="EMBL" id="MEX4006429.1"/>
    </source>
</evidence>
<organism evidence="2 3">
    <name type="scientific">Neoaquamicrobium sediminum</name>
    <dbReference type="NCBI Taxonomy" id="1849104"/>
    <lineage>
        <taxon>Bacteria</taxon>
        <taxon>Pseudomonadati</taxon>
        <taxon>Pseudomonadota</taxon>
        <taxon>Alphaproteobacteria</taxon>
        <taxon>Hyphomicrobiales</taxon>
        <taxon>Phyllobacteriaceae</taxon>
        <taxon>Neoaquamicrobium</taxon>
    </lineage>
</organism>
<name>A0ABV3WP37_9HYPH</name>
<gene>
    <name evidence="2" type="ORF">V1479_03880</name>
</gene>
<dbReference type="InterPro" id="IPR012495">
    <property type="entry name" value="TadE-like_dom"/>
</dbReference>
<dbReference type="Proteomes" id="UP001559025">
    <property type="component" value="Unassembled WGS sequence"/>
</dbReference>
<feature type="domain" description="TadE-like" evidence="1">
    <location>
        <begin position="27"/>
        <end position="54"/>
    </location>
</feature>
<dbReference type="EMBL" id="JAZHFV010000001">
    <property type="protein sequence ID" value="MEX4006429.1"/>
    <property type="molecule type" value="Genomic_DNA"/>
</dbReference>
<keyword evidence="3" id="KW-1185">Reference proteome</keyword>
<comment type="caution">
    <text evidence="2">The sequence shown here is derived from an EMBL/GenBank/DDBJ whole genome shotgun (WGS) entry which is preliminary data.</text>
</comment>
<reference evidence="2 3" key="1">
    <citation type="submission" date="2024-01" db="EMBL/GenBank/DDBJ databases">
        <title>New evidence supports the origin of RcGTA from prophage.</title>
        <authorList>
            <person name="Xu Y."/>
            <person name="Liu B."/>
            <person name="Chen F."/>
        </authorList>
    </citation>
    <scope>NUCLEOTIDE SEQUENCE [LARGE SCALE GENOMIC DNA]</scope>
    <source>
        <strain evidence="2 3">CBW1107-2</strain>
    </source>
</reference>
<evidence type="ECO:0000313" key="3">
    <source>
        <dbReference type="Proteomes" id="UP001559025"/>
    </source>
</evidence>
<accession>A0ABV3WP37</accession>
<protein>
    <submittedName>
        <fullName evidence="2">TadE/TadG family type IV pilus assembly protein</fullName>
    </submittedName>
</protein>
<dbReference type="Pfam" id="PF07811">
    <property type="entry name" value="TadE"/>
    <property type="match status" value="1"/>
</dbReference>